<keyword evidence="3" id="KW-1185">Reference proteome</keyword>
<sequence>MRPTRSLRGQGELLAHVPYQLGITPTDSVVVVGFDEAHTIVVTLRLDPPGSDQKSAVAALFAQGRLSRLAHATLIVTGPDEQVLTGALVVRDALEVNGIAVGHVHSVDYRERTWQTERCDCGQCPQGAERLPEAHGIGAVLDAAVRGIDPSVTRAQLEQGCRPTPAEEEIALLVGRHRTTPLEAAVRECALAELVDPGAALPTDPLTLAAATQAVQQVGVRDGLLHWVRPDTFPPPTGRDRLLGRDGPPSPPAHVRPAIVARLVRWACRVPDQDAVPIWACVAALEWARGGGPLATIALEAALDADPDYPLANLVYECLMFGVLPTPCDPPAA</sequence>
<gene>
    <name evidence="2" type="ORF">DFJ65_2590</name>
</gene>
<evidence type="ECO:0000256" key="1">
    <source>
        <dbReference type="SAM" id="MobiDB-lite"/>
    </source>
</evidence>
<accession>A0A3D9V311</accession>
<dbReference type="AlphaFoldDB" id="A0A3D9V311"/>
<name>A0A3D9V311_9MICO</name>
<dbReference type="EMBL" id="QTUA01000001">
    <property type="protein sequence ID" value="REF31521.1"/>
    <property type="molecule type" value="Genomic_DNA"/>
</dbReference>
<dbReference type="Proteomes" id="UP000256253">
    <property type="component" value="Unassembled WGS sequence"/>
</dbReference>
<organism evidence="2 3">
    <name type="scientific">Calidifontibacter indicus</name>
    <dbReference type="NCBI Taxonomy" id="419650"/>
    <lineage>
        <taxon>Bacteria</taxon>
        <taxon>Bacillati</taxon>
        <taxon>Actinomycetota</taxon>
        <taxon>Actinomycetes</taxon>
        <taxon>Micrococcales</taxon>
        <taxon>Dermacoccaceae</taxon>
        <taxon>Calidifontibacter</taxon>
    </lineage>
</organism>
<feature type="region of interest" description="Disordered" evidence="1">
    <location>
        <begin position="230"/>
        <end position="251"/>
    </location>
</feature>
<comment type="caution">
    <text evidence="2">The sequence shown here is derived from an EMBL/GenBank/DDBJ whole genome shotgun (WGS) entry which is preliminary data.</text>
</comment>
<dbReference type="RefSeq" id="WP_115923345.1">
    <property type="nucleotide sequence ID" value="NZ_QTUA01000001.1"/>
</dbReference>
<evidence type="ECO:0000313" key="3">
    <source>
        <dbReference type="Proteomes" id="UP000256253"/>
    </source>
</evidence>
<evidence type="ECO:0000313" key="2">
    <source>
        <dbReference type="EMBL" id="REF31521.1"/>
    </source>
</evidence>
<dbReference type="OrthoDB" id="4954868at2"/>
<protein>
    <submittedName>
        <fullName evidence="2">Uncharacterized protein DUF4192</fullName>
    </submittedName>
</protein>
<proteinExistence type="predicted"/>
<dbReference type="Pfam" id="PF13830">
    <property type="entry name" value="DUF4192"/>
    <property type="match status" value="1"/>
</dbReference>
<reference evidence="2 3" key="1">
    <citation type="submission" date="2018-08" db="EMBL/GenBank/DDBJ databases">
        <title>Sequencing the genomes of 1000 actinobacteria strains.</title>
        <authorList>
            <person name="Klenk H.-P."/>
        </authorList>
    </citation>
    <scope>NUCLEOTIDE SEQUENCE [LARGE SCALE GENOMIC DNA]</scope>
    <source>
        <strain evidence="2 3">DSM 22967</strain>
    </source>
</reference>
<dbReference type="InterPro" id="IPR025447">
    <property type="entry name" value="DUF4192"/>
</dbReference>